<name>A0AAQ3S6W9_VIGMU</name>
<keyword evidence="2" id="KW-1185">Reference proteome</keyword>
<accession>A0AAQ3S6W9</accession>
<dbReference type="EMBL" id="CP144699">
    <property type="protein sequence ID" value="WVZ17971.1"/>
    <property type="molecule type" value="Genomic_DNA"/>
</dbReference>
<dbReference type="Proteomes" id="UP001374535">
    <property type="component" value="Chromosome 2"/>
</dbReference>
<organism evidence="1 2">
    <name type="scientific">Vigna mungo</name>
    <name type="common">Black gram</name>
    <name type="synonym">Phaseolus mungo</name>
    <dbReference type="NCBI Taxonomy" id="3915"/>
    <lineage>
        <taxon>Eukaryota</taxon>
        <taxon>Viridiplantae</taxon>
        <taxon>Streptophyta</taxon>
        <taxon>Embryophyta</taxon>
        <taxon>Tracheophyta</taxon>
        <taxon>Spermatophyta</taxon>
        <taxon>Magnoliopsida</taxon>
        <taxon>eudicotyledons</taxon>
        <taxon>Gunneridae</taxon>
        <taxon>Pentapetalae</taxon>
        <taxon>rosids</taxon>
        <taxon>fabids</taxon>
        <taxon>Fabales</taxon>
        <taxon>Fabaceae</taxon>
        <taxon>Papilionoideae</taxon>
        <taxon>50 kb inversion clade</taxon>
        <taxon>NPAAA clade</taxon>
        <taxon>indigoferoid/millettioid clade</taxon>
        <taxon>Phaseoleae</taxon>
        <taxon>Vigna</taxon>
    </lineage>
</organism>
<sequence length="116" mass="12794">MALRKPSLLEGALIDFNEQESYSSMLVGVEGLQLRFEKLLWTEDDNISNFGKLDEEGTVRNDLGESKLGRISSPITPLQIFVLASVAFALKAAPDKQEKLLVLLISLQGIPLSLLH</sequence>
<protein>
    <submittedName>
        <fullName evidence="1">Uncharacterized protein</fullName>
    </submittedName>
</protein>
<dbReference type="AlphaFoldDB" id="A0AAQ3S6W9"/>
<proteinExistence type="predicted"/>
<gene>
    <name evidence="1" type="ORF">V8G54_005293</name>
</gene>
<evidence type="ECO:0000313" key="2">
    <source>
        <dbReference type="Proteomes" id="UP001374535"/>
    </source>
</evidence>
<reference evidence="1 2" key="1">
    <citation type="journal article" date="2023" name="Life. Sci Alliance">
        <title>Evolutionary insights into 3D genome organization and epigenetic landscape of Vigna mungo.</title>
        <authorList>
            <person name="Junaid A."/>
            <person name="Singh B."/>
            <person name="Bhatia S."/>
        </authorList>
    </citation>
    <scope>NUCLEOTIDE SEQUENCE [LARGE SCALE GENOMIC DNA]</scope>
    <source>
        <strain evidence="1">Urdbean</strain>
    </source>
</reference>
<evidence type="ECO:0000313" key="1">
    <source>
        <dbReference type="EMBL" id="WVZ17971.1"/>
    </source>
</evidence>